<proteinExistence type="predicted"/>
<keyword evidence="4" id="KW-0614">Plasmid</keyword>
<feature type="domain" description="CAAX prenyl protease 2/Lysostaphin resistance protein A-like" evidence="3">
    <location>
        <begin position="168"/>
        <end position="259"/>
    </location>
</feature>
<dbReference type="GO" id="GO:0080120">
    <property type="term" value="P:CAAX-box protein maturation"/>
    <property type="evidence" value="ECO:0007669"/>
    <property type="project" value="UniProtKB-ARBA"/>
</dbReference>
<dbReference type="InterPro" id="IPR014346">
    <property type="entry name" value="Prenyl_protease-related"/>
</dbReference>
<protein>
    <submittedName>
        <fullName evidence="4">Abortive infection protein</fullName>
    </submittedName>
</protein>
<feature type="transmembrane region" description="Helical" evidence="2">
    <location>
        <begin position="245"/>
        <end position="273"/>
    </location>
</feature>
<dbReference type="NCBIfam" id="TIGR03008">
    <property type="entry name" value="pepcterm_CAAX"/>
    <property type="match status" value="1"/>
</dbReference>
<dbReference type="GO" id="GO:0004175">
    <property type="term" value="F:endopeptidase activity"/>
    <property type="evidence" value="ECO:0007669"/>
    <property type="project" value="UniProtKB-ARBA"/>
</dbReference>
<evidence type="ECO:0000259" key="3">
    <source>
        <dbReference type="Pfam" id="PF02517"/>
    </source>
</evidence>
<dbReference type="EMBL" id="CP000528">
    <property type="protein sequence ID" value="ABM30097.1"/>
    <property type="molecule type" value="Genomic_DNA"/>
</dbReference>
<sequence length="274" mass="28556">MTEEAPPDPAHDPAPAPDRPSGPGEPAGLANTAGADTTTGAGKATSAPVAAIAWRVAPFAAYMAFVLVVEAASMLGISSTTLATYGDFAGGLYPVKALCVGLVLAVCLPRCTELRFAKADLRGLPLAVVVGVTVFAAWLALDVPWARMGEPAPFAHEAWGDAGRPALLTIRFIGATLLVPLAEELFWRSFLLRHLQGGDFRTVPLTRFHATSFIAVTILFGLEHNLIVAGMAAGAAYNVVVLRTGSVMCCVVAHAVTNGLLGLWVVATGAWTLW</sequence>
<keyword evidence="2" id="KW-0812">Transmembrane</keyword>
<evidence type="ECO:0000313" key="5">
    <source>
        <dbReference type="Proteomes" id="UP000009173"/>
    </source>
</evidence>
<dbReference type="KEGG" id="dvl:Dvul_3086"/>
<feature type="transmembrane region" description="Helical" evidence="2">
    <location>
        <begin position="166"/>
        <end position="187"/>
    </location>
</feature>
<name>A0A0H3ABU9_NITV4</name>
<feature type="compositionally biased region" description="Low complexity" evidence="1">
    <location>
        <begin position="27"/>
        <end position="42"/>
    </location>
</feature>
<evidence type="ECO:0000313" key="4">
    <source>
        <dbReference type="EMBL" id="ABM30097.1"/>
    </source>
</evidence>
<feature type="transmembrane region" description="Helical" evidence="2">
    <location>
        <begin position="59"/>
        <end position="85"/>
    </location>
</feature>
<dbReference type="AlphaFoldDB" id="A0A0H3ABU9"/>
<feature type="transmembrane region" description="Helical" evidence="2">
    <location>
        <begin position="208"/>
        <end position="233"/>
    </location>
</feature>
<feature type="transmembrane region" description="Helical" evidence="2">
    <location>
        <begin position="91"/>
        <end position="111"/>
    </location>
</feature>
<dbReference type="Proteomes" id="UP000009173">
    <property type="component" value="Plasmid pDVUL01"/>
</dbReference>
<dbReference type="InterPro" id="IPR003675">
    <property type="entry name" value="Rce1/LyrA-like_dom"/>
</dbReference>
<gene>
    <name evidence="4" type="ordered locus">Dvul_3086</name>
</gene>
<feature type="region of interest" description="Disordered" evidence="1">
    <location>
        <begin position="1"/>
        <end position="42"/>
    </location>
</feature>
<evidence type="ECO:0000256" key="1">
    <source>
        <dbReference type="SAM" id="MobiDB-lite"/>
    </source>
</evidence>
<accession>A0A0H3ABU9</accession>
<dbReference type="HOGENOM" id="CLU_078735_0_0_7"/>
<keyword evidence="2" id="KW-1133">Transmembrane helix</keyword>
<organism evidence="4 5">
    <name type="scientific">Nitratidesulfovibrio vulgaris (strain DP4)</name>
    <name type="common">Desulfovibrio vulgaris</name>
    <dbReference type="NCBI Taxonomy" id="391774"/>
    <lineage>
        <taxon>Bacteria</taxon>
        <taxon>Pseudomonadati</taxon>
        <taxon>Thermodesulfobacteriota</taxon>
        <taxon>Desulfovibrionia</taxon>
        <taxon>Desulfovibrionales</taxon>
        <taxon>Desulfovibrionaceae</taxon>
        <taxon>Nitratidesulfovibrio</taxon>
    </lineage>
</organism>
<dbReference type="Pfam" id="PF02517">
    <property type="entry name" value="Rce1-like"/>
    <property type="match status" value="1"/>
</dbReference>
<geneLocation type="plasmid" evidence="4 5">
    <name>pDVUL01</name>
</geneLocation>
<evidence type="ECO:0000256" key="2">
    <source>
        <dbReference type="SAM" id="Phobius"/>
    </source>
</evidence>
<keyword evidence="2" id="KW-0472">Membrane</keyword>
<feature type="transmembrane region" description="Helical" evidence="2">
    <location>
        <begin position="123"/>
        <end position="146"/>
    </location>
</feature>
<reference evidence="5" key="1">
    <citation type="journal article" date="2009" name="Environ. Microbiol.">
        <title>Contribution of mobile genetic elements to Desulfovibrio vulgaris genome plasticity.</title>
        <authorList>
            <person name="Walker C.B."/>
            <person name="Stolyar S."/>
            <person name="Chivian D."/>
            <person name="Pinel N."/>
            <person name="Gabster J.A."/>
            <person name="Dehal P.S."/>
            <person name="He Z."/>
            <person name="Yang Z.K."/>
            <person name="Yen H.C."/>
            <person name="Zhou J."/>
            <person name="Wall J.D."/>
            <person name="Hazen T.C."/>
            <person name="Arkin A.P."/>
            <person name="Stahl D.A."/>
        </authorList>
    </citation>
    <scope>NUCLEOTIDE SEQUENCE [LARGE SCALE GENOMIC DNA]</scope>
    <source>
        <strain evidence="5">DP4</strain>
        <plasmid evidence="5">Plasmid pDVUL01</plasmid>
    </source>
</reference>